<dbReference type="Proteomes" id="UP000244527">
    <property type="component" value="Chromosome"/>
</dbReference>
<evidence type="ECO:0000313" key="1">
    <source>
        <dbReference type="EMBL" id="AWG20889.1"/>
    </source>
</evidence>
<dbReference type="KEGG" id="ffa:FFWV33_04690"/>
<dbReference type="AlphaFoldDB" id="A0A2S1LAW4"/>
<organism evidence="1 2">
    <name type="scientific">Flavobacterium faecale</name>
    <dbReference type="NCBI Taxonomy" id="1355330"/>
    <lineage>
        <taxon>Bacteria</taxon>
        <taxon>Pseudomonadati</taxon>
        <taxon>Bacteroidota</taxon>
        <taxon>Flavobacteriia</taxon>
        <taxon>Flavobacteriales</taxon>
        <taxon>Flavobacteriaceae</taxon>
        <taxon>Flavobacterium</taxon>
    </lineage>
</organism>
<reference evidence="1 2" key="1">
    <citation type="submission" date="2017-04" db="EMBL/GenBank/DDBJ databases">
        <title>Compelte genome sequence of WV33.</title>
        <authorList>
            <person name="Lee P.C."/>
        </authorList>
    </citation>
    <scope>NUCLEOTIDE SEQUENCE [LARGE SCALE GENOMIC DNA]</scope>
    <source>
        <strain evidence="1 2">WV33</strain>
    </source>
</reference>
<proteinExistence type="predicted"/>
<dbReference type="EMBL" id="CP020918">
    <property type="protein sequence ID" value="AWG20889.1"/>
    <property type="molecule type" value="Genomic_DNA"/>
</dbReference>
<accession>A0A2S1LAW4</accession>
<name>A0A2S1LAW4_9FLAO</name>
<gene>
    <name evidence="1" type="ORF">FFWV33_04690</name>
</gene>
<protein>
    <submittedName>
        <fullName evidence="1">Uncharacterized protein</fullName>
    </submittedName>
</protein>
<sequence>MAGCASRSNKSIVVSSNPISKINDTLREKHEVVSDFLETKIKDRSKKIMIHSKKINTNMTLKILRLNDIYVLDSIDSKKTYEDKTFYKEAEWEIARKKYSKNSVTEIENATFRGGECCWVAENFNYKNFIFEELDFGTPAYEKKHFFGLNEYGYKFEDFYISEPIYYQNKDYLIFTFSHGNVFPTYEISTRIIIYKKKNGKWVQTHVGVPNWIS</sequence>
<evidence type="ECO:0000313" key="2">
    <source>
        <dbReference type="Proteomes" id="UP000244527"/>
    </source>
</evidence>
<keyword evidence="2" id="KW-1185">Reference proteome</keyword>